<evidence type="ECO:0000313" key="2">
    <source>
        <dbReference type="Proteomes" id="UP000790787"/>
    </source>
</evidence>
<dbReference type="OrthoDB" id="1302069at2759"/>
<dbReference type="InterPro" id="IPR053151">
    <property type="entry name" value="RNase_H-like"/>
</dbReference>
<dbReference type="PANTHER" id="PTHR47723">
    <property type="entry name" value="OS05G0353850 PROTEIN"/>
    <property type="match status" value="1"/>
</dbReference>
<dbReference type="InterPro" id="IPR002156">
    <property type="entry name" value="RNaseH_domain"/>
</dbReference>
<dbReference type="GO" id="GO:0004523">
    <property type="term" value="F:RNA-DNA hybrid ribonuclease activity"/>
    <property type="evidence" value="ECO:0007669"/>
    <property type="project" value="InterPro"/>
</dbReference>
<reference evidence="3" key="2">
    <citation type="submission" date="2025-08" db="UniProtKB">
        <authorList>
            <consortium name="RefSeq"/>
        </authorList>
    </citation>
    <scope>IDENTIFICATION</scope>
    <source>
        <tissue evidence="3">Leaf</tissue>
    </source>
</reference>
<accession>A0A1S4B0H6</accession>
<gene>
    <name evidence="3" type="primary">LOC107803221</name>
</gene>
<sequence>MENYTPRLKVTKVVWEIPEEGWIKVNTDDASRGNPGRSTIGFCVRDEYEDIVFAEGKEINEATNTEAEAVAIVEALKFCRMQLYPQVYVQTDSMLMKKIMEGSWKPPWCIVEQIEEIMQLLNEDNYVVSHIYREGNKLTDHRANYALDHGNIVCQDF</sequence>
<dbReference type="InterPro" id="IPR036397">
    <property type="entry name" value="RNaseH_sf"/>
</dbReference>
<feature type="domain" description="RNase H type-1" evidence="1">
    <location>
        <begin position="19"/>
        <end position="148"/>
    </location>
</feature>
<dbReference type="PROSITE" id="PS50879">
    <property type="entry name" value="RNASE_H_1"/>
    <property type="match status" value="1"/>
</dbReference>
<dbReference type="InterPro" id="IPR012337">
    <property type="entry name" value="RNaseH-like_sf"/>
</dbReference>
<evidence type="ECO:0000259" key="1">
    <source>
        <dbReference type="PROSITE" id="PS50879"/>
    </source>
</evidence>
<dbReference type="PANTHER" id="PTHR47723:SF24">
    <property type="entry name" value="RNASE H TYPE-1 DOMAIN-CONTAINING PROTEIN"/>
    <property type="match status" value="1"/>
</dbReference>
<dbReference type="RefSeq" id="XP_016482344.1">
    <property type="nucleotide sequence ID" value="XM_016626858.1"/>
</dbReference>
<dbReference type="InterPro" id="IPR044730">
    <property type="entry name" value="RNase_H-like_dom_plant"/>
</dbReference>
<protein>
    <submittedName>
        <fullName evidence="3">14.7 kDa ribonuclease H-like protein</fullName>
    </submittedName>
    <submittedName>
        <fullName evidence="3">Uncharacterized protein LOC107803221</fullName>
    </submittedName>
</protein>
<dbReference type="KEGG" id="nta:107803221"/>
<proteinExistence type="predicted"/>
<dbReference type="Gene3D" id="3.30.420.10">
    <property type="entry name" value="Ribonuclease H-like superfamily/Ribonuclease H"/>
    <property type="match status" value="1"/>
</dbReference>
<keyword evidence="2" id="KW-1185">Reference proteome</keyword>
<dbReference type="CDD" id="cd06222">
    <property type="entry name" value="RNase_H_like"/>
    <property type="match status" value="1"/>
</dbReference>
<dbReference type="GO" id="GO:0003676">
    <property type="term" value="F:nucleic acid binding"/>
    <property type="evidence" value="ECO:0007669"/>
    <property type="project" value="InterPro"/>
</dbReference>
<dbReference type="AlphaFoldDB" id="A0A1S4B0H6"/>
<reference evidence="2" key="1">
    <citation type="journal article" date="2014" name="Nat. Commun.">
        <title>The tobacco genome sequence and its comparison with those of tomato and potato.</title>
        <authorList>
            <person name="Sierro N."/>
            <person name="Battey J.N."/>
            <person name="Ouadi S."/>
            <person name="Bakaher N."/>
            <person name="Bovet L."/>
            <person name="Willig A."/>
            <person name="Goepfert S."/>
            <person name="Peitsch M.C."/>
            <person name="Ivanov N.V."/>
        </authorList>
    </citation>
    <scope>NUCLEOTIDE SEQUENCE [LARGE SCALE GENOMIC DNA]</scope>
</reference>
<dbReference type="Pfam" id="PF13456">
    <property type="entry name" value="RVT_3"/>
    <property type="match status" value="1"/>
</dbReference>
<organism evidence="2 3">
    <name type="scientific">Nicotiana tabacum</name>
    <name type="common">Common tobacco</name>
    <dbReference type="NCBI Taxonomy" id="4097"/>
    <lineage>
        <taxon>Eukaryota</taxon>
        <taxon>Viridiplantae</taxon>
        <taxon>Streptophyta</taxon>
        <taxon>Embryophyta</taxon>
        <taxon>Tracheophyta</taxon>
        <taxon>Spermatophyta</taxon>
        <taxon>Magnoliopsida</taxon>
        <taxon>eudicotyledons</taxon>
        <taxon>Gunneridae</taxon>
        <taxon>Pentapetalae</taxon>
        <taxon>asterids</taxon>
        <taxon>lamiids</taxon>
        <taxon>Solanales</taxon>
        <taxon>Solanaceae</taxon>
        <taxon>Nicotianoideae</taxon>
        <taxon>Nicotianeae</taxon>
        <taxon>Nicotiana</taxon>
    </lineage>
</organism>
<dbReference type="Proteomes" id="UP000790787">
    <property type="component" value="Chromosome 5"/>
</dbReference>
<evidence type="ECO:0000313" key="3">
    <source>
        <dbReference type="RefSeq" id="XP_016482344.1"/>
    </source>
</evidence>
<dbReference type="GeneID" id="107803221"/>
<dbReference type="STRING" id="4097.A0A1S4B0H6"/>
<dbReference type="SUPFAM" id="SSF53098">
    <property type="entry name" value="Ribonuclease H-like"/>
    <property type="match status" value="1"/>
</dbReference>
<name>A0A1S4B0H6_TOBAC</name>
<dbReference type="OMA" id="WEMVERI"/>
<dbReference type="PaxDb" id="4097-A0A1S4B0H6"/>